<dbReference type="SMART" id="SM00052">
    <property type="entry name" value="EAL"/>
    <property type="match status" value="1"/>
</dbReference>
<evidence type="ECO:0000313" key="5">
    <source>
        <dbReference type="EMBL" id="MFC6386297.1"/>
    </source>
</evidence>
<dbReference type="InterPro" id="IPR000160">
    <property type="entry name" value="GGDEF_dom"/>
</dbReference>
<evidence type="ECO:0000259" key="2">
    <source>
        <dbReference type="PROSITE" id="PS50113"/>
    </source>
</evidence>
<name>A0ABW1WFI7_9BACL</name>
<dbReference type="InterPro" id="IPR043128">
    <property type="entry name" value="Rev_trsase/Diguanyl_cyclase"/>
</dbReference>
<keyword evidence="6" id="KW-1185">Reference proteome</keyword>
<dbReference type="InterPro" id="IPR000700">
    <property type="entry name" value="PAS-assoc_C"/>
</dbReference>
<dbReference type="InterPro" id="IPR009875">
    <property type="entry name" value="PilZ_domain"/>
</dbReference>
<dbReference type="InterPro" id="IPR035919">
    <property type="entry name" value="EAL_sf"/>
</dbReference>
<dbReference type="NCBIfam" id="TIGR00254">
    <property type="entry name" value="GGDEF"/>
    <property type="match status" value="1"/>
</dbReference>
<dbReference type="CDD" id="cd01948">
    <property type="entry name" value="EAL"/>
    <property type="match status" value="1"/>
</dbReference>
<accession>A0ABW1WFI7</accession>
<protein>
    <submittedName>
        <fullName evidence="5">EAL domain-containing protein</fullName>
    </submittedName>
</protein>
<feature type="domain" description="PAS" evidence="1">
    <location>
        <begin position="21"/>
        <end position="91"/>
    </location>
</feature>
<feature type="domain" description="GGDEF" evidence="4">
    <location>
        <begin position="297"/>
        <end position="430"/>
    </location>
</feature>
<dbReference type="Pfam" id="PF00563">
    <property type="entry name" value="EAL"/>
    <property type="match status" value="1"/>
</dbReference>
<evidence type="ECO:0000259" key="3">
    <source>
        <dbReference type="PROSITE" id="PS50883"/>
    </source>
</evidence>
<dbReference type="PROSITE" id="PS50113">
    <property type="entry name" value="PAC"/>
    <property type="match status" value="1"/>
</dbReference>
<dbReference type="InterPro" id="IPR001633">
    <property type="entry name" value="EAL_dom"/>
</dbReference>
<organism evidence="5 6">
    <name type="scientific">Sporolactobacillus kofuensis</name>
    <dbReference type="NCBI Taxonomy" id="269672"/>
    <lineage>
        <taxon>Bacteria</taxon>
        <taxon>Bacillati</taxon>
        <taxon>Bacillota</taxon>
        <taxon>Bacilli</taxon>
        <taxon>Bacillales</taxon>
        <taxon>Sporolactobacillaceae</taxon>
        <taxon>Sporolactobacillus</taxon>
    </lineage>
</organism>
<dbReference type="SMART" id="SM00267">
    <property type="entry name" value="GGDEF"/>
    <property type="match status" value="1"/>
</dbReference>
<feature type="domain" description="PAC" evidence="2">
    <location>
        <begin position="215"/>
        <end position="265"/>
    </location>
</feature>
<dbReference type="InterPro" id="IPR052155">
    <property type="entry name" value="Biofilm_reg_signaling"/>
</dbReference>
<dbReference type="PROSITE" id="PS50112">
    <property type="entry name" value="PAS"/>
    <property type="match status" value="1"/>
</dbReference>
<evidence type="ECO:0000313" key="6">
    <source>
        <dbReference type="Proteomes" id="UP001596267"/>
    </source>
</evidence>
<dbReference type="Proteomes" id="UP001596267">
    <property type="component" value="Unassembled WGS sequence"/>
</dbReference>
<dbReference type="CDD" id="cd00130">
    <property type="entry name" value="PAS"/>
    <property type="match status" value="1"/>
</dbReference>
<dbReference type="NCBIfam" id="TIGR00229">
    <property type="entry name" value="sensory_box"/>
    <property type="match status" value="1"/>
</dbReference>
<dbReference type="PANTHER" id="PTHR44757:SF2">
    <property type="entry name" value="BIOFILM ARCHITECTURE MAINTENANCE PROTEIN MBAA"/>
    <property type="match status" value="1"/>
</dbReference>
<dbReference type="Pfam" id="PF08448">
    <property type="entry name" value="PAS_4"/>
    <property type="match status" value="1"/>
</dbReference>
<dbReference type="EMBL" id="JBHSTQ010000005">
    <property type="protein sequence ID" value="MFC6386297.1"/>
    <property type="molecule type" value="Genomic_DNA"/>
</dbReference>
<sequence>MFWKARKHEAAIAQDNTMKYSDLFYRSLFDHNPDIVFYLDINGVITLPNERFSEFLGYDPKEIVLSKTEKFLQSDKVSSYIKRFKKVLTGEKQYVNTVLLDKNGKPIDFCLIMIPAKTDNRVIGVFVIAEDMTYRKLLEQSLEEAELKFKSLADGASFGIFIISDGKLTYGNPKLYEFLDPYFCVDDCLFDHIKPSDQTDLSSFINEAKPMEKNISFPFKLEKQDGTQAYFECHVKKTFYQNQITIVGLLQDVTKRKKAEDLTRHLADHDELTDLPNRRFFRKKLTEEIMISQTLQRKFAVMYLDMDQFKHINDTLGHPIGDQLLIQFSNRLSDLLDEDHFIARLSGDEFLVLVPNIVNLDQVIHLSNKIINTSEVPFLIEDYRLFVNISIGISIYPNDGDDSATLVRHADSALHKAKEKGQNKVQIHTSSMDIESYKLFNLESDLRQSLELNQFELYYQPKVDGTTHQIVGAEALIRWNHPKWGLVSPQEFIPLAEEMGMMYKIDRWIEQTVCEQNKAWQNAGLPAIPISINLSANRFLENNLMSDIMGILSKTGLDSNYLEVEIVESSLLENEKIVYSILDGLQSEGIRINLDDFGTGYSSLSYLKRFKGKINTLKIDKSFIDDLSETNEESSNFITKSIIELAHHLKMDVVAEGVETREQLKILQDFKCNIIQGYVFSKPVSTDEFAELLRNEKLNDPTVERQENVTNRENRRKYFRIDLDIPLHGSITLVQFHEKKVNLGKTTILIENIGLGGLRFLSDLRFGVDPSLTLEIETKILGKVIKRQGSVVWVKELKSSIFQYGFKFSIEENERTNLSQLLNKFAILLRNDHHVPDCDFITTDKYDFFKRKKHI</sequence>
<reference evidence="6" key="1">
    <citation type="journal article" date="2019" name="Int. J. Syst. Evol. Microbiol.">
        <title>The Global Catalogue of Microorganisms (GCM) 10K type strain sequencing project: providing services to taxonomists for standard genome sequencing and annotation.</title>
        <authorList>
            <consortium name="The Broad Institute Genomics Platform"/>
            <consortium name="The Broad Institute Genome Sequencing Center for Infectious Disease"/>
            <person name="Wu L."/>
            <person name="Ma J."/>
        </authorList>
    </citation>
    <scope>NUCLEOTIDE SEQUENCE [LARGE SCALE GENOMIC DNA]</scope>
    <source>
        <strain evidence="6">CCUG 42001</strain>
    </source>
</reference>
<dbReference type="InterPro" id="IPR029787">
    <property type="entry name" value="Nucleotide_cyclase"/>
</dbReference>
<dbReference type="RefSeq" id="WP_381451830.1">
    <property type="nucleotide sequence ID" value="NZ_JBHSTQ010000005.1"/>
</dbReference>
<dbReference type="SMART" id="SM00091">
    <property type="entry name" value="PAS"/>
    <property type="match status" value="2"/>
</dbReference>
<dbReference type="PANTHER" id="PTHR44757">
    <property type="entry name" value="DIGUANYLATE CYCLASE DGCP"/>
    <property type="match status" value="1"/>
</dbReference>
<dbReference type="InterPro" id="IPR035965">
    <property type="entry name" value="PAS-like_dom_sf"/>
</dbReference>
<dbReference type="Pfam" id="PF13188">
    <property type="entry name" value="PAS_8"/>
    <property type="match status" value="1"/>
</dbReference>
<feature type="domain" description="EAL" evidence="3">
    <location>
        <begin position="439"/>
        <end position="697"/>
    </location>
</feature>
<evidence type="ECO:0000259" key="4">
    <source>
        <dbReference type="PROSITE" id="PS50887"/>
    </source>
</evidence>
<dbReference type="PROSITE" id="PS50887">
    <property type="entry name" value="GGDEF"/>
    <property type="match status" value="1"/>
</dbReference>
<proteinExistence type="predicted"/>
<dbReference type="PROSITE" id="PS50883">
    <property type="entry name" value="EAL"/>
    <property type="match status" value="1"/>
</dbReference>
<dbReference type="InterPro" id="IPR000014">
    <property type="entry name" value="PAS"/>
</dbReference>
<dbReference type="Gene3D" id="3.30.450.20">
    <property type="entry name" value="PAS domain"/>
    <property type="match status" value="2"/>
</dbReference>
<dbReference type="InterPro" id="IPR013656">
    <property type="entry name" value="PAS_4"/>
</dbReference>
<dbReference type="Gene3D" id="3.20.20.450">
    <property type="entry name" value="EAL domain"/>
    <property type="match status" value="1"/>
</dbReference>
<gene>
    <name evidence="5" type="ORF">ACFP7A_06775</name>
</gene>
<evidence type="ECO:0000259" key="1">
    <source>
        <dbReference type="PROSITE" id="PS50112"/>
    </source>
</evidence>
<dbReference type="Gene3D" id="3.30.70.270">
    <property type="match status" value="1"/>
</dbReference>
<dbReference type="Pfam" id="PF07238">
    <property type="entry name" value="PilZ"/>
    <property type="match status" value="1"/>
</dbReference>
<dbReference type="SUPFAM" id="SSF55073">
    <property type="entry name" value="Nucleotide cyclase"/>
    <property type="match status" value="1"/>
</dbReference>
<comment type="caution">
    <text evidence="5">The sequence shown here is derived from an EMBL/GenBank/DDBJ whole genome shotgun (WGS) entry which is preliminary data.</text>
</comment>
<dbReference type="SUPFAM" id="SSF141868">
    <property type="entry name" value="EAL domain-like"/>
    <property type="match status" value="1"/>
</dbReference>
<dbReference type="Pfam" id="PF00990">
    <property type="entry name" value="GGDEF"/>
    <property type="match status" value="1"/>
</dbReference>
<dbReference type="SUPFAM" id="SSF55785">
    <property type="entry name" value="PYP-like sensor domain (PAS domain)"/>
    <property type="match status" value="2"/>
</dbReference>
<dbReference type="CDD" id="cd01949">
    <property type="entry name" value="GGDEF"/>
    <property type="match status" value="1"/>
</dbReference>